<dbReference type="OrthoDB" id="10053156at2759"/>
<dbReference type="GeneID" id="20329789"/>
<sequence length="311" mass="35206">AIIKRTATSDEANLQRLPAGVELGDLTPSQLLRHMQSLACGKSFDDTILKPLWLQSDVPLSLPPLKFVALPLLDSDSFIVAQGLLFLKNIDALYSTTSTQFLIPAKLVSQRYAWPNMQDEIRTWAKQRLDCQTSKTQRHTISPTAIFQLPDSHFRNVHIDLVGRLPPFRGFTHILTCIDRFTRWPMAIPINDLSAKNTARIFVDSWIATFGVPATIITDRGPQFTSTLFHDLKRLRGTDHFRTTAYQPAANGMVERFHRQLKATLIASSSTHWSERLSLIIFSIHNTVKKTWAAQPLNSSSVLPYAFQVKW</sequence>
<dbReference type="CTD" id="20329789"/>
<dbReference type="EMBL" id="KL597295">
    <property type="protein sequence ID" value="KER19191.1"/>
    <property type="molecule type" value="Genomic_DNA"/>
</dbReference>
<dbReference type="InterPro" id="IPR036397">
    <property type="entry name" value="RNaseH_sf"/>
</dbReference>
<dbReference type="GO" id="GO:0015074">
    <property type="term" value="P:DNA integration"/>
    <property type="evidence" value="ECO:0007669"/>
    <property type="project" value="InterPro"/>
</dbReference>
<dbReference type="Gene3D" id="3.30.420.10">
    <property type="entry name" value="Ribonuclease H-like superfamily/Ribonuclease H"/>
    <property type="match status" value="1"/>
</dbReference>
<dbReference type="RefSeq" id="XP_009177061.1">
    <property type="nucleotide sequence ID" value="XM_009178797.1"/>
</dbReference>
<accession>A0A074YWP9</accession>
<reference evidence="2 3" key="1">
    <citation type="submission" date="2013-11" db="EMBL/GenBank/DDBJ databases">
        <title>Opisthorchis viverrini - life in the bile duct.</title>
        <authorList>
            <person name="Young N.D."/>
            <person name="Nagarajan N."/>
            <person name="Lin S.J."/>
            <person name="Korhonen P.K."/>
            <person name="Jex A.R."/>
            <person name="Hall R.S."/>
            <person name="Safavi-Hemami H."/>
            <person name="Kaewkong W."/>
            <person name="Bertrand D."/>
            <person name="Gao S."/>
            <person name="Seet Q."/>
            <person name="Wongkham S."/>
            <person name="Teh B.T."/>
            <person name="Wongkham C."/>
            <person name="Intapan P.M."/>
            <person name="Maleewong W."/>
            <person name="Yang X."/>
            <person name="Hu M."/>
            <person name="Wang Z."/>
            <person name="Hofmann A."/>
            <person name="Sternberg P.W."/>
            <person name="Tan P."/>
            <person name="Wang J."/>
            <person name="Gasser R.B."/>
        </authorList>
    </citation>
    <scope>NUCLEOTIDE SEQUENCE [LARGE SCALE GENOMIC DNA]</scope>
</reference>
<dbReference type="PROSITE" id="PS50994">
    <property type="entry name" value="INTEGRASE"/>
    <property type="match status" value="1"/>
</dbReference>
<dbReference type="InterPro" id="IPR001584">
    <property type="entry name" value="Integrase_cat-core"/>
</dbReference>
<feature type="domain" description="Integrase catalytic" evidence="1">
    <location>
        <begin position="146"/>
        <end position="311"/>
    </location>
</feature>
<name>A0A074YWP9_OPIVI</name>
<protein>
    <recommendedName>
        <fullName evidence="1">Integrase catalytic domain-containing protein</fullName>
    </recommendedName>
</protein>
<evidence type="ECO:0000313" key="2">
    <source>
        <dbReference type="EMBL" id="KER19191.1"/>
    </source>
</evidence>
<dbReference type="InterPro" id="IPR012337">
    <property type="entry name" value="RNaseH-like_sf"/>
</dbReference>
<gene>
    <name evidence="2" type="ORF">T265_15624</name>
</gene>
<dbReference type="STRING" id="6198.A0A074YWP9"/>
<dbReference type="PANTHER" id="PTHR37984:SF15">
    <property type="entry name" value="INTEGRASE CATALYTIC DOMAIN-CONTAINING PROTEIN"/>
    <property type="match status" value="1"/>
</dbReference>
<dbReference type="SUPFAM" id="SSF53098">
    <property type="entry name" value="Ribonuclease H-like"/>
    <property type="match status" value="1"/>
</dbReference>
<feature type="non-terminal residue" evidence="2">
    <location>
        <position position="311"/>
    </location>
</feature>
<proteinExistence type="predicted"/>
<dbReference type="Proteomes" id="UP000054324">
    <property type="component" value="Unassembled WGS sequence"/>
</dbReference>
<dbReference type="GO" id="GO:0003676">
    <property type="term" value="F:nucleic acid binding"/>
    <property type="evidence" value="ECO:0007669"/>
    <property type="project" value="InterPro"/>
</dbReference>
<dbReference type="PANTHER" id="PTHR37984">
    <property type="entry name" value="PROTEIN CBG26694"/>
    <property type="match status" value="1"/>
</dbReference>
<dbReference type="KEGG" id="ovi:T265_15624"/>
<dbReference type="Pfam" id="PF00665">
    <property type="entry name" value="rve"/>
    <property type="match status" value="1"/>
</dbReference>
<keyword evidence="3" id="KW-1185">Reference proteome</keyword>
<evidence type="ECO:0000313" key="3">
    <source>
        <dbReference type="Proteomes" id="UP000054324"/>
    </source>
</evidence>
<dbReference type="AlphaFoldDB" id="A0A074YWP9"/>
<evidence type="ECO:0000259" key="1">
    <source>
        <dbReference type="PROSITE" id="PS50994"/>
    </source>
</evidence>
<dbReference type="InterPro" id="IPR050951">
    <property type="entry name" value="Retrovirus_Pol_polyprotein"/>
</dbReference>
<organism evidence="2 3">
    <name type="scientific">Opisthorchis viverrini</name>
    <name type="common">Southeast Asian liver fluke</name>
    <dbReference type="NCBI Taxonomy" id="6198"/>
    <lineage>
        <taxon>Eukaryota</taxon>
        <taxon>Metazoa</taxon>
        <taxon>Spiralia</taxon>
        <taxon>Lophotrochozoa</taxon>
        <taxon>Platyhelminthes</taxon>
        <taxon>Trematoda</taxon>
        <taxon>Digenea</taxon>
        <taxon>Opisthorchiida</taxon>
        <taxon>Opisthorchiata</taxon>
        <taxon>Opisthorchiidae</taxon>
        <taxon>Opisthorchis</taxon>
    </lineage>
</organism>
<feature type="non-terminal residue" evidence="2">
    <location>
        <position position="1"/>
    </location>
</feature>